<dbReference type="Proteomes" id="UP001500124">
    <property type="component" value="Unassembled WGS sequence"/>
</dbReference>
<evidence type="ECO:0000313" key="2">
    <source>
        <dbReference type="Proteomes" id="UP001500124"/>
    </source>
</evidence>
<organism evidence="1 2">
    <name type="scientific">Streptomyces similanensis</name>
    <dbReference type="NCBI Taxonomy" id="1274988"/>
    <lineage>
        <taxon>Bacteria</taxon>
        <taxon>Bacillati</taxon>
        <taxon>Actinomycetota</taxon>
        <taxon>Actinomycetes</taxon>
        <taxon>Kitasatosporales</taxon>
        <taxon>Streptomycetaceae</taxon>
        <taxon>Streptomyces</taxon>
    </lineage>
</organism>
<dbReference type="EMBL" id="BAABKC010000087">
    <property type="protein sequence ID" value="GAA5070762.1"/>
    <property type="molecule type" value="Genomic_DNA"/>
</dbReference>
<dbReference type="RefSeq" id="WP_345670866.1">
    <property type="nucleotide sequence ID" value="NZ_BAABKC010000087.1"/>
</dbReference>
<gene>
    <name evidence="1" type="ORF">GCM10023336_56200</name>
</gene>
<name>A0ABP9L4B8_9ACTN</name>
<proteinExistence type="predicted"/>
<sequence>MAAARPRRERTERTYLPGIADVRICGTEETVKAVLDALESAFRTTSAREYDGGQRAYLQLDTGCTDPDAD</sequence>
<comment type="caution">
    <text evidence="1">The sequence shown here is derived from an EMBL/GenBank/DDBJ whole genome shotgun (WGS) entry which is preliminary data.</text>
</comment>
<keyword evidence="2" id="KW-1185">Reference proteome</keyword>
<evidence type="ECO:0000313" key="1">
    <source>
        <dbReference type="EMBL" id="GAA5070762.1"/>
    </source>
</evidence>
<accession>A0ABP9L4B8</accession>
<protein>
    <submittedName>
        <fullName evidence="1">Uncharacterized protein</fullName>
    </submittedName>
</protein>
<reference evidence="2" key="1">
    <citation type="journal article" date="2019" name="Int. J. Syst. Evol. Microbiol.">
        <title>The Global Catalogue of Microorganisms (GCM) 10K type strain sequencing project: providing services to taxonomists for standard genome sequencing and annotation.</title>
        <authorList>
            <consortium name="The Broad Institute Genomics Platform"/>
            <consortium name="The Broad Institute Genome Sequencing Center for Infectious Disease"/>
            <person name="Wu L."/>
            <person name="Ma J."/>
        </authorList>
    </citation>
    <scope>NUCLEOTIDE SEQUENCE [LARGE SCALE GENOMIC DNA]</scope>
    <source>
        <strain evidence="2">JCM 18410</strain>
    </source>
</reference>